<accession>A0A6I4KW19</accession>
<reference evidence="1 2" key="1">
    <citation type="submission" date="2019-11" db="EMBL/GenBank/DDBJ databases">
        <title>Pseudomonas flavidum sp. nov., isolated from Baiyang Lake.</title>
        <authorList>
            <person name="Zhao Y."/>
        </authorList>
    </citation>
    <scope>NUCLEOTIDE SEQUENCE [LARGE SCALE GENOMIC DNA]</scope>
    <source>
        <strain evidence="2">R-22-3 w-18</strain>
    </source>
</reference>
<evidence type="ECO:0000313" key="2">
    <source>
        <dbReference type="Proteomes" id="UP000429555"/>
    </source>
</evidence>
<dbReference type="InterPro" id="IPR011972">
    <property type="entry name" value="CHP02285"/>
</dbReference>
<comment type="caution">
    <text evidence="1">The sequence shown here is derived from an EMBL/GenBank/DDBJ whole genome shotgun (WGS) entry which is preliminary data.</text>
</comment>
<sequence length="295" mass="33861">MEPSTIAYRFLMKRLLGLLLAALSTLNIAQAERVIWLGAEFPPMAIHRGPHANQGYINALYDYLRQALPEYQFSEQILPWSRAMHLASQGGPYCLIAAFKTPERETYLRFTSPYGYLMPLGLVIHQDKTGDLTPYLNQAGQVELDRLLANPELRPGLANHRSYGAQIDQFLRQAHDAGRDSLTRIYQGDSTRALFDMLDHKRIDYGFGYPNEIVYYSQNHQHLRFYPIAGGDALLPGRFSCTRSPETDRVFAALEGLLHDQAHRQIFRSSYERWLPADLRQRYAQQLRQLPPNAH</sequence>
<name>A0A6I4KW19_9PSED</name>
<organism evidence="1 2">
    <name type="scientific">Pseudomonas xionganensis</name>
    <dbReference type="NCBI Taxonomy" id="2654845"/>
    <lineage>
        <taxon>Bacteria</taxon>
        <taxon>Pseudomonadati</taxon>
        <taxon>Pseudomonadota</taxon>
        <taxon>Gammaproteobacteria</taxon>
        <taxon>Pseudomonadales</taxon>
        <taxon>Pseudomonadaceae</taxon>
        <taxon>Pseudomonas</taxon>
    </lineage>
</organism>
<dbReference type="SUPFAM" id="SSF53850">
    <property type="entry name" value="Periplasmic binding protein-like II"/>
    <property type="match status" value="1"/>
</dbReference>
<keyword evidence="2" id="KW-1185">Reference proteome</keyword>
<dbReference type="NCBIfam" id="TIGR02285">
    <property type="entry name" value="TIGR02285 family protein"/>
    <property type="match status" value="1"/>
</dbReference>
<dbReference type="EMBL" id="WKJZ01000001">
    <property type="protein sequence ID" value="MVW74716.1"/>
    <property type="molecule type" value="Genomic_DNA"/>
</dbReference>
<gene>
    <name evidence="1" type="ORF">GJV18_05245</name>
</gene>
<dbReference type="RefSeq" id="WP_325065242.1">
    <property type="nucleotide sequence ID" value="NZ_WKJZ01000001.1"/>
</dbReference>
<dbReference type="AlphaFoldDB" id="A0A6I4KW19"/>
<proteinExistence type="predicted"/>
<evidence type="ECO:0000313" key="1">
    <source>
        <dbReference type="EMBL" id="MVW74716.1"/>
    </source>
</evidence>
<dbReference type="Proteomes" id="UP000429555">
    <property type="component" value="Unassembled WGS sequence"/>
</dbReference>
<protein>
    <submittedName>
        <fullName evidence="1">TIGR02285 family protein</fullName>
    </submittedName>
</protein>